<keyword evidence="3" id="KW-1185">Reference proteome</keyword>
<evidence type="ECO:0000259" key="1">
    <source>
        <dbReference type="Pfam" id="PF00582"/>
    </source>
</evidence>
<dbReference type="InterPro" id="IPR014729">
    <property type="entry name" value="Rossmann-like_a/b/a_fold"/>
</dbReference>
<evidence type="ECO:0000313" key="3">
    <source>
        <dbReference type="Proteomes" id="UP000655443"/>
    </source>
</evidence>
<dbReference type="Pfam" id="PF00582">
    <property type="entry name" value="Usp"/>
    <property type="match status" value="1"/>
</dbReference>
<organism evidence="2 3">
    <name type="scientific">Streptomyces alanosinicus</name>
    <dbReference type="NCBI Taxonomy" id="68171"/>
    <lineage>
        <taxon>Bacteria</taxon>
        <taxon>Bacillati</taxon>
        <taxon>Actinomycetota</taxon>
        <taxon>Actinomycetes</taxon>
        <taxon>Kitasatosporales</taxon>
        <taxon>Streptomycetaceae</taxon>
        <taxon>Streptomyces</taxon>
    </lineage>
</organism>
<protein>
    <recommendedName>
        <fullName evidence="1">UspA domain-containing protein</fullName>
    </recommendedName>
</protein>
<evidence type="ECO:0000313" key="2">
    <source>
        <dbReference type="EMBL" id="GHE06346.1"/>
    </source>
</evidence>
<dbReference type="AlphaFoldDB" id="A0A918YKH4"/>
<sequence>MVVGVSDSLAGLAALRRGIVEARRGARTLVAVRAWEPPEGETLFRRWPEPSWARLWADEAWQRLERAFELAAGGPPTDLRIVRRVVEGPTGPVLCSIASSPDDLLVIGMARPRGLAALLHRRPVHRHIPARAACEVLVVAGPRLLPRETRILRRGELVDGPGRLTGLMP</sequence>
<dbReference type="EMBL" id="BMVG01000010">
    <property type="protein sequence ID" value="GHE06346.1"/>
    <property type="molecule type" value="Genomic_DNA"/>
</dbReference>
<name>A0A918YKH4_9ACTN</name>
<reference evidence="2" key="1">
    <citation type="journal article" date="2014" name="Int. J. Syst. Evol. Microbiol.">
        <title>Complete genome sequence of Corynebacterium casei LMG S-19264T (=DSM 44701T), isolated from a smear-ripened cheese.</title>
        <authorList>
            <consortium name="US DOE Joint Genome Institute (JGI-PGF)"/>
            <person name="Walter F."/>
            <person name="Albersmeier A."/>
            <person name="Kalinowski J."/>
            <person name="Ruckert C."/>
        </authorList>
    </citation>
    <scope>NUCLEOTIDE SEQUENCE</scope>
    <source>
        <strain evidence="2">JCM 4714</strain>
    </source>
</reference>
<dbReference type="SUPFAM" id="SSF52402">
    <property type="entry name" value="Adenine nucleotide alpha hydrolases-like"/>
    <property type="match status" value="1"/>
</dbReference>
<dbReference type="CDD" id="cd00293">
    <property type="entry name" value="USP-like"/>
    <property type="match status" value="1"/>
</dbReference>
<dbReference type="InterPro" id="IPR006016">
    <property type="entry name" value="UspA"/>
</dbReference>
<reference evidence="2" key="2">
    <citation type="submission" date="2020-09" db="EMBL/GenBank/DDBJ databases">
        <authorList>
            <person name="Sun Q."/>
            <person name="Ohkuma M."/>
        </authorList>
    </citation>
    <scope>NUCLEOTIDE SEQUENCE</scope>
    <source>
        <strain evidence="2">JCM 4714</strain>
    </source>
</reference>
<feature type="domain" description="UspA" evidence="1">
    <location>
        <begin position="2"/>
        <end position="139"/>
    </location>
</feature>
<gene>
    <name evidence="2" type="ORF">GCM10010339_46240</name>
</gene>
<accession>A0A918YKH4</accession>
<comment type="caution">
    <text evidence="2">The sequence shown here is derived from an EMBL/GenBank/DDBJ whole genome shotgun (WGS) entry which is preliminary data.</text>
</comment>
<dbReference type="Gene3D" id="3.40.50.620">
    <property type="entry name" value="HUPs"/>
    <property type="match status" value="1"/>
</dbReference>
<dbReference type="Proteomes" id="UP000655443">
    <property type="component" value="Unassembled WGS sequence"/>
</dbReference>
<proteinExistence type="predicted"/>